<feature type="domain" description="Glycosyl transferase family 1" evidence="1">
    <location>
        <begin position="199"/>
        <end position="333"/>
    </location>
</feature>
<proteinExistence type="predicted"/>
<dbReference type="Proteomes" id="UP000177230">
    <property type="component" value="Unassembled WGS sequence"/>
</dbReference>
<dbReference type="SUPFAM" id="SSF53756">
    <property type="entry name" value="UDP-Glycosyltransferase/glycogen phosphorylase"/>
    <property type="match status" value="1"/>
</dbReference>
<gene>
    <name evidence="2" type="ORF">A2024_08225</name>
</gene>
<reference evidence="2 3" key="1">
    <citation type="journal article" date="2016" name="Nat. Commun.">
        <title>Thousands of microbial genomes shed light on interconnected biogeochemical processes in an aquifer system.</title>
        <authorList>
            <person name="Anantharaman K."/>
            <person name="Brown C.T."/>
            <person name="Hug L.A."/>
            <person name="Sharon I."/>
            <person name="Castelle C.J."/>
            <person name="Probst A.J."/>
            <person name="Thomas B.C."/>
            <person name="Singh A."/>
            <person name="Wilkins M.J."/>
            <person name="Karaoz U."/>
            <person name="Brodie E.L."/>
            <person name="Williams K.H."/>
            <person name="Hubbard S.S."/>
            <person name="Banfield J.F."/>
        </authorList>
    </citation>
    <scope>NUCLEOTIDE SEQUENCE [LARGE SCALE GENOMIC DNA]</scope>
</reference>
<accession>A0A1F5R160</accession>
<dbReference type="Pfam" id="PF00534">
    <property type="entry name" value="Glycos_transf_1"/>
    <property type="match status" value="1"/>
</dbReference>
<dbReference type="EMBL" id="MFFM01000048">
    <property type="protein sequence ID" value="OGF08160.1"/>
    <property type="molecule type" value="Genomic_DNA"/>
</dbReference>
<dbReference type="PANTHER" id="PTHR45947">
    <property type="entry name" value="SULFOQUINOVOSYL TRANSFERASE SQD2"/>
    <property type="match status" value="1"/>
</dbReference>
<comment type="caution">
    <text evidence="2">The sequence shown here is derived from an EMBL/GenBank/DDBJ whole genome shotgun (WGS) entry which is preliminary data.</text>
</comment>
<evidence type="ECO:0000313" key="3">
    <source>
        <dbReference type="Proteomes" id="UP000177230"/>
    </source>
</evidence>
<dbReference type="AlphaFoldDB" id="A0A1F5R160"/>
<dbReference type="Gene3D" id="3.40.50.2000">
    <property type="entry name" value="Glycogen Phosphorylase B"/>
    <property type="match status" value="2"/>
</dbReference>
<sequence length="371" mass="42182">MGHNPKVAIVHDYLNQYGGAERVLELLHQIYPGAPVYTIVHDPAKVPAAYRGWEIRSSFINRLPGSRDHYEKYFFLYPRAVESFDLSRFDLVISSSSAWAKGAVTSKDAFHVCYLYSAMRFVWDWKENVLREHGPLIRPVLSRFLDAVKKWDIRTARNPDLIIVDSQEVQGRVKRYYGRETLVLNPAVDTEYFRPGGKGPGDYYLVVARLKPYKRVDVAVEAFNKTGRQLIIAGDGPEYKALQKAANDNITFAGKVSDSQLLELYQNCRALVFTPLEDFGIVPLEAQACGRPVIAFGKGGALETVIDRRTGLFFHRQDPESLLEAVEEFEGSEFSSAVIREHAVRFDKKIFIDKFRAIVEQGYQKHRGGQQ</sequence>
<dbReference type="InterPro" id="IPR001296">
    <property type="entry name" value="Glyco_trans_1"/>
</dbReference>
<protein>
    <recommendedName>
        <fullName evidence="1">Glycosyl transferase family 1 domain-containing protein</fullName>
    </recommendedName>
</protein>
<evidence type="ECO:0000313" key="2">
    <source>
        <dbReference type="EMBL" id="OGF08160.1"/>
    </source>
</evidence>
<name>A0A1F5R160_9BACT</name>
<dbReference type="InterPro" id="IPR050194">
    <property type="entry name" value="Glycosyltransferase_grp1"/>
</dbReference>
<evidence type="ECO:0000259" key="1">
    <source>
        <dbReference type="Pfam" id="PF00534"/>
    </source>
</evidence>
<dbReference type="GO" id="GO:0016757">
    <property type="term" value="F:glycosyltransferase activity"/>
    <property type="evidence" value="ECO:0007669"/>
    <property type="project" value="InterPro"/>
</dbReference>
<dbReference type="PANTHER" id="PTHR45947:SF3">
    <property type="entry name" value="SULFOQUINOVOSYL TRANSFERASE SQD2"/>
    <property type="match status" value="1"/>
</dbReference>
<organism evidence="2 3">
    <name type="scientific">Candidatus Edwardsbacteria bacterium GWF2_54_11</name>
    <dbReference type="NCBI Taxonomy" id="1817851"/>
    <lineage>
        <taxon>Bacteria</taxon>
        <taxon>Candidatus Edwardsiibacteriota</taxon>
    </lineage>
</organism>